<accession>A0ACB9Q819</accession>
<comment type="caution">
    <text evidence="1">The sequence shown here is derived from an EMBL/GenBank/DDBJ whole genome shotgun (WGS) entry which is preliminary data.</text>
</comment>
<organism evidence="1 2">
    <name type="scientific">Bauhinia variegata</name>
    <name type="common">Purple orchid tree</name>
    <name type="synonym">Phanera variegata</name>
    <dbReference type="NCBI Taxonomy" id="167791"/>
    <lineage>
        <taxon>Eukaryota</taxon>
        <taxon>Viridiplantae</taxon>
        <taxon>Streptophyta</taxon>
        <taxon>Embryophyta</taxon>
        <taxon>Tracheophyta</taxon>
        <taxon>Spermatophyta</taxon>
        <taxon>Magnoliopsida</taxon>
        <taxon>eudicotyledons</taxon>
        <taxon>Gunneridae</taxon>
        <taxon>Pentapetalae</taxon>
        <taxon>rosids</taxon>
        <taxon>fabids</taxon>
        <taxon>Fabales</taxon>
        <taxon>Fabaceae</taxon>
        <taxon>Cercidoideae</taxon>
        <taxon>Cercideae</taxon>
        <taxon>Bauhiniinae</taxon>
        <taxon>Bauhinia</taxon>
    </lineage>
</organism>
<dbReference type="EMBL" id="CM039426">
    <property type="protein sequence ID" value="KAI4356147.1"/>
    <property type="molecule type" value="Genomic_DNA"/>
</dbReference>
<reference evidence="1 2" key="1">
    <citation type="journal article" date="2022" name="DNA Res.">
        <title>Chromosomal-level genome assembly of the orchid tree Bauhinia variegata (Leguminosae; Cercidoideae) supports the allotetraploid origin hypothesis of Bauhinia.</title>
        <authorList>
            <person name="Zhong Y."/>
            <person name="Chen Y."/>
            <person name="Zheng D."/>
            <person name="Pang J."/>
            <person name="Liu Y."/>
            <person name="Luo S."/>
            <person name="Meng S."/>
            <person name="Qian L."/>
            <person name="Wei D."/>
            <person name="Dai S."/>
            <person name="Zhou R."/>
        </authorList>
    </citation>
    <scope>NUCLEOTIDE SEQUENCE [LARGE SCALE GENOMIC DNA]</scope>
    <source>
        <strain evidence="1">BV-YZ2020</strain>
    </source>
</reference>
<evidence type="ECO:0000313" key="2">
    <source>
        <dbReference type="Proteomes" id="UP000828941"/>
    </source>
</evidence>
<keyword evidence="2" id="KW-1185">Reference proteome</keyword>
<name>A0ACB9Q819_BAUVA</name>
<gene>
    <name evidence="1" type="ORF">L6164_000193</name>
</gene>
<protein>
    <submittedName>
        <fullName evidence="1">Uncharacterized protein</fullName>
    </submittedName>
</protein>
<evidence type="ECO:0000313" key="1">
    <source>
        <dbReference type="EMBL" id="KAI4356147.1"/>
    </source>
</evidence>
<sequence length="789" mass="89120">MQMERQQWQSWRINVHAKNFSFKLRAARSLVPSCNFCRFSLALKLRKFVFKLDSDPITPIPQYKTSLKTRVVKFFKRFSRKFRPQIGKNRPIIQQPKDPIGIGLWVGGFLAFLSQFVFKRDEKGIMILTFVGFLVALLFKKYERGKYMMIIMAVVLVLMAVLVACFKFLDLGLENYCWNFMGKFALEQAKEAWNRFNRGFFFIESKPQVTIPPFRFSQLLLTQLHELLSYRYTVLKQPGFLNRMGCFAVLKGKKKKSEQIMYIKRVNHKEHVPTVLPEPQTHTRSLTAPPSFRTRVKPIQPNNKVSNSRTRALSAPSSLDAAEQEALVSIEYEEQEESKYRTGSVKEQRSSSPQPLPLPSPQGGSALKAIGSFKSVTASGPLNASGPLPLPPTGTLRNFLFEDIVAACNYFSSDRCMSEGLSSTMYKASFGDDTSNSKKFEATVTRLHPSTQGLKEFISEVSTIASLQHPNLCKLLGFHAREGSEQRMLIYERLYHGSLDRLLYGRSDGPPIDWNTRMKIALCAAQGLTFLHEEGPFQAMYNEFSTANIQIDKDFSAKLSGYGCVGHIPEAEISTNSVAVANLSMETLEKGLLTPKSNVWSFGIFLLELLTGRKNLDSRHPKEERNLVKWSRPFLSDDCRLSLIMDPQLKGRFPSKAARTIADIAQRCLQKEPLERPTMRTVVEHLKMIQDVKYSCRFPLQEPAAISGKQMSRSPSLNGMITPAPRLNFSPSPPPGAARPSISPPRWSGVPSSLPPWACSSTVLPEELDRQESRKSSSSTYRRASVEGF</sequence>
<proteinExistence type="predicted"/>
<dbReference type="Proteomes" id="UP000828941">
    <property type="component" value="Chromosome 1"/>
</dbReference>